<feature type="transmembrane region" description="Helical" evidence="1">
    <location>
        <begin position="44"/>
        <end position="63"/>
    </location>
</feature>
<evidence type="ECO:0000313" key="2">
    <source>
        <dbReference type="EMBL" id="TPV34734.1"/>
    </source>
</evidence>
<organism evidence="2 3">
    <name type="scientific">Paucihalobacter ruber</name>
    <dbReference type="NCBI Taxonomy" id="2567861"/>
    <lineage>
        <taxon>Bacteria</taxon>
        <taxon>Pseudomonadati</taxon>
        <taxon>Bacteroidota</taxon>
        <taxon>Flavobacteriia</taxon>
        <taxon>Flavobacteriales</taxon>
        <taxon>Flavobacteriaceae</taxon>
        <taxon>Paucihalobacter</taxon>
    </lineage>
</organism>
<feature type="transmembrane region" description="Helical" evidence="1">
    <location>
        <begin position="83"/>
        <end position="100"/>
    </location>
</feature>
<comment type="caution">
    <text evidence="2">The sequence shown here is derived from an EMBL/GenBank/DDBJ whole genome shotgun (WGS) entry which is preliminary data.</text>
</comment>
<keyword evidence="3" id="KW-1185">Reference proteome</keyword>
<feature type="transmembrane region" description="Helical" evidence="1">
    <location>
        <begin position="143"/>
        <end position="164"/>
    </location>
</feature>
<protein>
    <submittedName>
        <fullName evidence="2">DUF2975 domain-containing protein</fullName>
    </submittedName>
</protein>
<dbReference type="Proteomes" id="UP000317332">
    <property type="component" value="Unassembled WGS sequence"/>
</dbReference>
<name>A0A506PM89_9FLAO</name>
<dbReference type="AlphaFoldDB" id="A0A506PM89"/>
<reference evidence="2 3" key="1">
    <citation type="submission" date="2019-06" db="EMBL/GenBank/DDBJ databases">
        <title>Flavobacteriaceae Paucihalobacterium erythroidium CWB-1, complete genome.</title>
        <authorList>
            <person name="Wu S."/>
        </authorList>
    </citation>
    <scope>NUCLEOTIDE SEQUENCE [LARGE SCALE GENOMIC DNA]</scope>
    <source>
        <strain evidence="2 3">CWB-1</strain>
    </source>
</reference>
<accession>A0A506PM89</accession>
<proteinExistence type="predicted"/>
<evidence type="ECO:0000256" key="1">
    <source>
        <dbReference type="SAM" id="Phobius"/>
    </source>
</evidence>
<dbReference type="Pfam" id="PF11188">
    <property type="entry name" value="DUF2975"/>
    <property type="match status" value="1"/>
</dbReference>
<feature type="transmembrane region" description="Helical" evidence="1">
    <location>
        <begin position="112"/>
        <end position="131"/>
    </location>
</feature>
<evidence type="ECO:0000313" key="3">
    <source>
        <dbReference type="Proteomes" id="UP000317332"/>
    </source>
</evidence>
<gene>
    <name evidence="2" type="ORF">FJ651_04165</name>
</gene>
<keyword evidence="1" id="KW-0812">Transmembrane</keyword>
<dbReference type="InterPro" id="IPR021354">
    <property type="entry name" value="DUF2975"/>
</dbReference>
<dbReference type="EMBL" id="VHIQ01000002">
    <property type="protein sequence ID" value="TPV34734.1"/>
    <property type="molecule type" value="Genomic_DNA"/>
</dbReference>
<sequence>MYWFEIKLYKNYCFTIILLHLLSLNDNFSIMKIKMFGKKSVSAVLFWLVILCLFGVLMLTINYFPRLLQKESSLLLLSLQPLINYFALLIPLALLFYSFQRKTLFTRQSMRYLYLFAWCSLFAAVYNFYVALSFFEVGFLEAFFLHSFSNLVLMVFALFVAAIFQQGFQIQTENDLTV</sequence>
<dbReference type="OrthoDB" id="1163870at2"/>
<keyword evidence="1" id="KW-1133">Transmembrane helix</keyword>
<keyword evidence="1" id="KW-0472">Membrane</keyword>